<dbReference type="AlphaFoldDB" id="A0A378RND2"/>
<dbReference type="PANTHER" id="PTHR43280">
    <property type="entry name" value="ARAC-FAMILY TRANSCRIPTIONAL REGULATOR"/>
    <property type="match status" value="1"/>
</dbReference>
<dbReference type="InterPro" id="IPR018060">
    <property type="entry name" value="HTH_AraC"/>
</dbReference>
<keyword evidence="1" id="KW-0805">Transcription regulation</keyword>
<evidence type="ECO:0000256" key="2">
    <source>
        <dbReference type="ARBA" id="ARBA00023125"/>
    </source>
</evidence>
<organism evidence="5 6">
    <name type="scientific">Myroides odoratus</name>
    <name type="common">Flavobacterium odoratum</name>
    <dbReference type="NCBI Taxonomy" id="256"/>
    <lineage>
        <taxon>Bacteria</taxon>
        <taxon>Pseudomonadati</taxon>
        <taxon>Bacteroidota</taxon>
        <taxon>Flavobacteriia</taxon>
        <taxon>Flavobacteriales</taxon>
        <taxon>Flavobacteriaceae</taxon>
        <taxon>Myroides</taxon>
    </lineage>
</organism>
<dbReference type="RefSeq" id="WP_115090165.1">
    <property type="nucleotide sequence ID" value="NZ_CP068107.1"/>
</dbReference>
<dbReference type="Gene3D" id="1.10.10.60">
    <property type="entry name" value="Homeodomain-like"/>
    <property type="match status" value="2"/>
</dbReference>
<dbReference type="EMBL" id="UGQL01000001">
    <property type="protein sequence ID" value="STZ27180.1"/>
    <property type="molecule type" value="Genomic_DNA"/>
</dbReference>
<dbReference type="SMART" id="SM00342">
    <property type="entry name" value="HTH_ARAC"/>
    <property type="match status" value="1"/>
</dbReference>
<dbReference type="SUPFAM" id="SSF46689">
    <property type="entry name" value="Homeodomain-like"/>
    <property type="match status" value="1"/>
</dbReference>
<proteinExistence type="predicted"/>
<dbReference type="Pfam" id="PF12833">
    <property type="entry name" value="HTH_18"/>
    <property type="match status" value="1"/>
</dbReference>
<gene>
    <name evidence="5" type="primary">ypdC_3</name>
    <name evidence="5" type="ORF">NCTC11179_00713</name>
</gene>
<dbReference type="InterPro" id="IPR009057">
    <property type="entry name" value="Homeodomain-like_sf"/>
</dbReference>
<dbReference type="GO" id="GO:0003700">
    <property type="term" value="F:DNA-binding transcription factor activity"/>
    <property type="evidence" value="ECO:0007669"/>
    <property type="project" value="InterPro"/>
</dbReference>
<dbReference type="PANTHER" id="PTHR43280:SF2">
    <property type="entry name" value="HTH-TYPE TRANSCRIPTIONAL REGULATOR EXSA"/>
    <property type="match status" value="1"/>
</dbReference>
<dbReference type="PROSITE" id="PS01124">
    <property type="entry name" value="HTH_ARAC_FAMILY_2"/>
    <property type="match status" value="1"/>
</dbReference>
<reference evidence="5 6" key="1">
    <citation type="submission" date="2018-06" db="EMBL/GenBank/DDBJ databases">
        <authorList>
            <consortium name="Pathogen Informatics"/>
            <person name="Doyle S."/>
        </authorList>
    </citation>
    <scope>NUCLEOTIDE SEQUENCE [LARGE SCALE GENOMIC DNA]</scope>
    <source>
        <strain evidence="5 6">NCTC11179</strain>
    </source>
</reference>
<feature type="domain" description="HTH araC/xylS-type" evidence="4">
    <location>
        <begin position="199"/>
        <end position="298"/>
    </location>
</feature>
<evidence type="ECO:0000259" key="4">
    <source>
        <dbReference type="PROSITE" id="PS01124"/>
    </source>
</evidence>
<sequence length="311" mass="36641">MSITISKERVKALIEALEELSKGNYTRRLDLKVEQDCFSHAEVLFNILAGDYESKFKYFISLQPTLGYEFVTTSIVKISAQGQILDISLVQDNQKSFDETIYINRNVLDFLEDDQQEKWMKNFLLFLQTPSHKNSFSLQLTVADKKMNGYCGFHYMDKSHDIWMSFALVNPIVQQDPLTTPVSLEKLRKMNEEERDKIQKIHALIGNKEYERIYTIEELCQLFDLSKNAFQKGFKLLYNQTFYTYYLNKRMEYAQQLLAYSTLSIQAIAEKCGFSDYSNFFRNFQKVVHLSPAQYRKQNYKGLKIEDYIIK</sequence>
<evidence type="ECO:0000256" key="3">
    <source>
        <dbReference type="ARBA" id="ARBA00023163"/>
    </source>
</evidence>
<protein>
    <submittedName>
        <fullName evidence="5">Uncharacterized HTH-type transcriptional regulator ypdC</fullName>
    </submittedName>
</protein>
<evidence type="ECO:0000313" key="5">
    <source>
        <dbReference type="EMBL" id="STZ27180.1"/>
    </source>
</evidence>
<keyword evidence="6" id="KW-1185">Reference proteome</keyword>
<name>A0A378RND2_MYROD</name>
<dbReference type="GO" id="GO:0043565">
    <property type="term" value="F:sequence-specific DNA binding"/>
    <property type="evidence" value="ECO:0007669"/>
    <property type="project" value="InterPro"/>
</dbReference>
<evidence type="ECO:0000313" key="6">
    <source>
        <dbReference type="Proteomes" id="UP000255024"/>
    </source>
</evidence>
<keyword evidence="3" id="KW-0804">Transcription</keyword>
<accession>A0A378RND2</accession>
<evidence type="ECO:0000256" key="1">
    <source>
        <dbReference type="ARBA" id="ARBA00023015"/>
    </source>
</evidence>
<keyword evidence="2" id="KW-0238">DNA-binding</keyword>
<dbReference type="Proteomes" id="UP000255024">
    <property type="component" value="Unassembled WGS sequence"/>
</dbReference>